<organism evidence="4 5">
    <name type="scientific">Halorussus aquaticus</name>
    <dbReference type="NCBI Taxonomy" id="2953748"/>
    <lineage>
        <taxon>Archaea</taxon>
        <taxon>Methanobacteriati</taxon>
        <taxon>Methanobacteriota</taxon>
        <taxon>Stenosarchaea group</taxon>
        <taxon>Halobacteria</taxon>
        <taxon>Halobacteriales</taxon>
        <taxon>Haladaptataceae</taxon>
        <taxon>Halorussus</taxon>
    </lineage>
</organism>
<dbReference type="Pfam" id="PF26297">
    <property type="entry name" value="DUF8081"/>
    <property type="match status" value="1"/>
</dbReference>
<keyword evidence="5" id="KW-1185">Reference proteome</keyword>
<evidence type="ECO:0000313" key="5">
    <source>
        <dbReference type="Proteomes" id="UP001595945"/>
    </source>
</evidence>
<reference evidence="4 5" key="1">
    <citation type="journal article" date="2019" name="Int. J. Syst. Evol. Microbiol.">
        <title>The Global Catalogue of Microorganisms (GCM) 10K type strain sequencing project: providing services to taxonomists for standard genome sequencing and annotation.</title>
        <authorList>
            <consortium name="The Broad Institute Genomics Platform"/>
            <consortium name="The Broad Institute Genome Sequencing Center for Infectious Disease"/>
            <person name="Wu L."/>
            <person name="Ma J."/>
        </authorList>
    </citation>
    <scope>NUCLEOTIDE SEQUENCE [LARGE SCALE GENOMIC DNA]</scope>
    <source>
        <strain evidence="4 5">XZYJ18</strain>
    </source>
</reference>
<feature type="region of interest" description="Disordered" evidence="1">
    <location>
        <begin position="230"/>
        <end position="250"/>
    </location>
</feature>
<feature type="region of interest" description="Disordered" evidence="1">
    <location>
        <begin position="28"/>
        <end position="71"/>
    </location>
</feature>
<feature type="compositionally biased region" description="Basic and acidic residues" evidence="1">
    <location>
        <begin position="28"/>
        <end position="50"/>
    </location>
</feature>
<dbReference type="Pfam" id="PF26295">
    <property type="entry name" value="PDDEXK_17"/>
    <property type="match status" value="1"/>
</dbReference>
<name>A0ABD5Q2H9_9EURY</name>
<feature type="domain" description="PD-(D/E)XK nuclease-like" evidence="2">
    <location>
        <begin position="100"/>
        <end position="228"/>
    </location>
</feature>
<feature type="domain" description="DUF8081" evidence="3">
    <location>
        <begin position="8"/>
        <end position="76"/>
    </location>
</feature>
<dbReference type="Proteomes" id="UP001595945">
    <property type="component" value="Unassembled WGS sequence"/>
</dbReference>
<dbReference type="EMBL" id="JBHSHT010000001">
    <property type="protein sequence ID" value="MFC4824818.1"/>
    <property type="molecule type" value="Genomic_DNA"/>
</dbReference>
<comment type="caution">
    <text evidence="4">The sequence shown here is derived from an EMBL/GenBank/DDBJ whole genome shotgun (WGS) entry which is preliminary data.</text>
</comment>
<evidence type="ECO:0000313" key="4">
    <source>
        <dbReference type="EMBL" id="MFC4824818.1"/>
    </source>
</evidence>
<sequence length="250" mass="28030">MTFDSDPFTVAVKESARDANRAVRRFARSESDRVAFDSEADAHRRARELSDDGDSPVKVQRAAPQDPDDVDGYLVAWPERRTRTPEGSPTEGLTFDTEANQYGALGEALVCTPAVNPPLLTHFAQVDADLAESELDAEDLRVELDTDPDPVSVRSDRRWEPDCRAVVRSGPDRPVLTEYWCEVKAGDGSFERSQREAMRAKAREATVLKIRVELDDLPDRYTAWVRKVSPEGGDADESERYRVNASLDRF</sequence>
<protein>
    <submittedName>
        <fullName evidence="4">Uncharacterized protein</fullName>
    </submittedName>
</protein>
<feature type="compositionally biased region" description="Basic and acidic residues" evidence="1">
    <location>
        <begin position="238"/>
        <end position="250"/>
    </location>
</feature>
<proteinExistence type="predicted"/>
<evidence type="ECO:0000259" key="3">
    <source>
        <dbReference type="Pfam" id="PF26297"/>
    </source>
</evidence>
<evidence type="ECO:0000256" key="1">
    <source>
        <dbReference type="SAM" id="MobiDB-lite"/>
    </source>
</evidence>
<dbReference type="AlphaFoldDB" id="A0ABD5Q2H9"/>
<dbReference type="GeneID" id="73044482"/>
<dbReference type="InterPro" id="IPR058394">
    <property type="entry name" value="DUF8081"/>
</dbReference>
<gene>
    <name evidence="4" type="ORF">ACFO9K_11165</name>
</gene>
<accession>A0ABD5Q2H9</accession>
<dbReference type="RefSeq" id="WP_254269465.1">
    <property type="nucleotide sequence ID" value="NZ_CP100400.1"/>
</dbReference>
<dbReference type="InterPro" id="IPR059118">
    <property type="entry name" value="PDDEXK_dom_halobact"/>
</dbReference>
<evidence type="ECO:0000259" key="2">
    <source>
        <dbReference type="Pfam" id="PF26295"/>
    </source>
</evidence>